<comment type="caution">
    <text evidence="9">The sequence shown here is derived from an EMBL/GenBank/DDBJ whole genome shotgun (WGS) entry which is preliminary data.</text>
</comment>
<feature type="transmembrane region" description="Helical" evidence="7">
    <location>
        <begin position="353"/>
        <end position="374"/>
    </location>
</feature>
<feature type="transmembrane region" description="Helical" evidence="7">
    <location>
        <begin position="72"/>
        <end position="89"/>
    </location>
</feature>
<dbReference type="PANTHER" id="PTHR23513">
    <property type="entry name" value="INTEGRAL MEMBRANE EFFLUX PROTEIN-RELATED"/>
    <property type="match status" value="1"/>
</dbReference>
<proteinExistence type="predicted"/>
<comment type="subcellular location">
    <subcellularLocation>
        <location evidence="1">Cell membrane</location>
        <topology evidence="1">Multi-pass membrane protein</topology>
    </subcellularLocation>
</comment>
<dbReference type="GO" id="GO:0022857">
    <property type="term" value="F:transmembrane transporter activity"/>
    <property type="evidence" value="ECO:0007669"/>
    <property type="project" value="InterPro"/>
</dbReference>
<accession>A0A4D4JIY1</accession>
<feature type="region of interest" description="Disordered" evidence="6">
    <location>
        <begin position="186"/>
        <end position="211"/>
    </location>
</feature>
<keyword evidence="3 7" id="KW-0812">Transmembrane</keyword>
<evidence type="ECO:0000256" key="7">
    <source>
        <dbReference type="SAM" id="Phobius"/>
    </source>
</evidence>
<gene>
    <name evidence="9" type="ORF">GTS_54860</name>
</gene>
<evidence type="ECO:0000256" key="6">
    <source>
        <dbReference type="SAM" id="MobiDB-lite"/>
    </source>
</evidence>
<dbReference type="AlphaFoldDB" id="A0A4D4JIY1"/>
<evidence type="ECO:0000259" key="8">
    <source>
        <dbReference type="PROSITE" id="PS50850"/>
    </source>
</evidence>
<protein>
    <recommendedName>
        <fullName evidence="8">Major facilitator superfamily (MFS) profile domain-containing protein</fullName>
    </recommendedName>
</protein>
<feature type="transmembrane region" description="Helical" evidence="7">
    <location>
        <begin position="282"/>
        <end position="301"/>
    </location>
</feature>
<dbReference type="Proteomes" id="UP000298860">
    <property type="component" value="Unassembled WGS sequence"/>
</dbReference>
<name>A0A4D4JIY1_9PSEU</name>
<feature type="transmembrane region" description="Helical" evidence="7">
    <location>
        <begin position="380"/>
        <end position="399"/>
    </location>
</feature>
<feature type="domain" description="Major facilitator superfamily (MFS) profile" evidence="8">
    <location>
        <begin position="221"/>
        <end position="416"/>
    </location>
</feature>
<dbReference type="EMBL" id="BJFL01000062">
    <property type="protein sequence ID" value="GDY33853.1"/>
    <property type="molecule type" value="Genomic_DNA"/>
</dbReference>
<feature type="transmembrane region" description="Helical" evidence="7">
    <location>
        <begin position="224"/>
        <end position="245"/>
    </location>
</feature>
<evidence type="ECO:0000256" key="3">
    <source>
        <dbReference type="ARBA" id="ARBA00022692"/>
    </source>
</evidence>
<dbReference type="GO" id="GO:0005886">
    <property type="term" value="C:plasma membrane"/>
    <property type="evidence" value="ECO:0007669"/>
    <property type="project" value="UniProtKB-SubCell"/>
</dbReference>
<dbReference type="Gene3D" id="1.20.1250.20">
    <property type="entry name" value="MFS general substrate transporter like domains"/>
    <property type="match status" value="1"/>
</dbReference>
<keyword evidence="4 7" id="KW-1133">Transmembrane helix</keyword>
<sequence length="416" mass="42617">MSPSRTLIVAATSNVGDNISLFAVPWLLTGFTHSAIVVALASAVGRVPGVLARYWAPSLVRDSPLRAMRNSCLIRVAVLGVLSACYVWLPAQEAVLFAFMAAVGITDILFDVALDTHIANGRLPSRELARLNGNVRTIELVSSDFVGRPVGSLLLGVAPVLPFLVNLATSAVSAVLLAMRTATGPRGTVHGDPGAPETVATDAAPAATSDDSARERRISTLRGLIAVTVALTAVYSALLGIQVLYARLVLHAGPTSFAVLLTVSAVGSIAGAKVSPALTNLLGYRATATSMIAIMSAAFVGQGLARSTWTASPAYAAGGFAVACWAVATTTARQLICPAHLRPSFAARAQAAGAAASLLGMVLGGLVVWAVTTAVPERSVLWAAFVVGGLAVAVIGGAAQRPIRAAWSLMKPNSGR</sequence>
<dbReference type="SUPFAM" id="SSF103473">
    <property type="entry name" value="MFS general substrate transporter"/>
    <property type="match status" value="1"/>
</dbReference>
<keyword evidence="10" id="KW-1185">Reference proteome</keyword>
<evidence type="ECO:0000313" key="10">
    <source>
        <dbReference type="Proteomes" id="UP000298860"/>
    </source>
</evidence>
<feature type="transmembrane region" description="Helical" evidence="7">
    <location>
        <begin position="251"/>
        <end position="270"/>
    </location>
</feature>
<dbReference type="InterPro" id="IPR036259">
    <property type="entry name" value="MFS_trans_sf"/>
</dbReference>
<evidence type="ECO:0000256" key="2">
    <source>
        <dbReference type="ARBA" id="ARBA00022475"/>
    </source>
</evidence>
<dbReference type="InterPro" id="IPR020846">
    <property type="entry name" value="MFS_dom"/>
</dbReference>
<evidence type="ECO:0000256" key="4">
    <source>
        <dbReference type="ARBA" id="ARBA00022989"/>
    </source>
</evidence>
<evidence type="ECO:0000256" key="1">
    <source>
        <dbReference type="ARBA" id="ARBA00004651"/>
    </source>
</evidence>
<dbReference type="PANTHER" id="PTHR23513:SF6">
    <property type="entry name" value="MAJOR FACILITATOR SUPERFAMILY ASSOCIATED DOMAIN-CONTAINING PROTEIN"/>
    <property type="match status" value="1"/>
</dbReference>
<dbReference type="PROSITE" id="PS50850">
    <property type="entry name" value="MFS"/>
    <property type="match status" value="1"/>
</dbReference>
<feature type="transmembrane region" description="Helical" evidence="7">
    <location>
        <begin position="313"/>
        <end position="332"/>
    </location>
</feature>
<evidence type="ECO:0000313" key="9">
    <source>
        <dbReference type="EMBL" id="GDY33853.1"/>
    </source>
</evidence>
<reference evidence="10" key="1">
    <citation type="submission" date="2019-04" db="EMBL/GenBank/DDBJ databases">
        <title>Draft genome sequence of Pseudonocardiaceae bacterium SL3-2-4.</title>
        <authorList>
            <person name="Ningsih F."/>
            <person name="Yokota A."/>
            <person name="Sakai Y."/>
            <person name="Nanatani K."/>
            <person name="Yabe S."/>
            <person name="Oetari A."/>
            <person name="Sjamsuridzal W."/>
        </authorList>
    </citation>
    <scope>NUCLEOTIDE SEQUENCE [LARGE SCALE GENOMIC DNA]</scope>
    <source>
        <strain evidence="10">SL3-2-4</strain>
    </source>
</reference>
<evidence type="ECO:0000256" key="5">
    <source>
        <dbReference type="ARBA" id="ARBA00023136"/>
    </source>
</evidence>
<organism evidence="9 10">
    <name type="scientific">Gandjariella thermophila</name>
    <dbReference type="NCBI Taxonomy" id="1931992"/>
    <lineage>
        <taxon>Bacteria</taxon>
        <taxon>Bacillati</taxon>
        <taxon>Actinomycetota</taxon>
        <taxon>Actinomycetes</taxon>
        <taxon>Pseudonocardiales</taxon>
        <taxon>Pseudonocardiaceae</taxon>
        <taxon>Gandjariella</taxon>
    </lineage>
</organism>
<keyword evidence="2" id="KW-1003">Cell membrane</keyword>
<feature type="compositionally biased region" description="Low complexity" evidence="6">
    <location>
        <begin position="195"/>
        <end position="210"/>
    </location>
</feature>
<feature type="transmembrane region" description="Helical" evidence="7">
    <location>
        <begin position="31"/>
        <end position="51"/>
    </location>
</feature>
<keyword evidence="5 7" id="KW-0472">Membrane</keyword>